<dbReference type="Pfam" id="PF01496">
    <property type="entry name" value="V_ATPase_I"/>
    <property type="match status" value="1"/>
</dbReference>
<feature type="transmembrane region" description="Helical" evidence="9">
    <location>
        <begin position="604"/>
        <end position="627"/>
    </location>
</feature>
<comment type="caution">
    <text evidence="11">The sequence shown here is derived from an EMBL/GenBank/DDBJ whole genome shotgun (WGS) entry which is preliminary data.</text>
</comment>
<name>A0AAW1DS54_9HEMI</name>
<dbReference type="InterPro" id="IPR026028">
    <property type="entry name" value="V-type_ATPase_116kDa_su_euka"/>
</dbReference>
<dbReference type="PIRSF" id="PIRSF001293">
    <property type="entry name" value="ATP6V0A1"/>
    <property type="match status" value="1"/>
</dbReference>
<reference evidence="11 12" key="1">
    <citation type="submission" date="2022-12" db="EMBL/GenBank/DDBJ databases">
        <title>Chromosome-level genome assembly of true bugs.</title>
        <authorList>
            <person name="Ma L."/>
            <person name="Li H."/>
        </authorList>
    </citation>
    <scope>NUCLEOTIDE SEQUENCE [LARGE SCALE GENOMIC DNA]</scope>
    <source>
        <strain evidence="11">Lab_2022b</strain>
    </source>
</reference>
<proteinExistence type="inferred from homology"/>
<feature type="transmembrane region" description="Helical" evidence="9">
    <location>
        <begin position="792"/>
        <end position="811"/>
    </location>
</feature>
<accession>A0AAW1DS54</accession>
<comment type="similarity">
    <text evidence="2 9">Belongs to the V-ATPase 116 kDa subunit family.</text>
</comment>
<feature type="transmembrane region" description="Helical" evidence="9">
    <location>
        <begin position="484"/>
        <end position="503"/>
    </location>
</feature>
<evidence type="ECO:0000256" key="1">
    <source>
        <dbReference type="ARBA" id="ARBA00004141"/>
    </source>
</evidence>
<keyword evidence="3 9" id="KW-0813">Transport</keyword>
<evidence type="ECO:0000256" key="10">
    <source>
        <dbReference type="SAM" id="MobiDB-lite"/>
    </source>
</evidence>
<feature type="compositionally biased region" description="Basic and acidic residues" evidence="10">
    <location>
        <begin position="1"/>
        <end position="15"/>
    </location>
</feature>
<dbReference type="GO" id="GO:0046961">
    <property type="term" value="F:proton-transporting ATPase activity, rotational mechanism"/>
    <property type="evidence" value="ECO:0007669"/>
    <property type="project" value="InterPro"/>
</dbReference>
<dbReference type="GO" id="GO:0007035">
    <property type="term" value="P:vacuolar acidification"/>
    <property type="evidence" value="ECO:0007669"/>
    <property type="project" value="TreeGrafter"/>
</dbReference>
<keyword evidence="6 9" id="KW-1133">Transmembrane helix</keyword>
<dbReference type="EMBL" id="JAPXFL010000001">
    <property type="protein sequence ID" value="KAK9512268.1"/>
    <property type="molecule type" value="Genomic_DNA"/>
</dbReference>
<keyword evidence="12" id="KW-1185">Reference proteome</keyword>
<sequence length="874" mass="101046">MAKKTVAEEESKDSLTDNGPTKKSKKSGYRPIKRSEYYFLRSEEMVLCEIYIPSEISYVFIAKMGERGLMEFLDSNEHKLINQRRYYNQVVTCDALENHIIFLSKTLKENKIPVPPHFDNPEVPPEKELSDNVLPHKSEFGLLKKLAAEVQEVSENAEKLAENVKCNKEFKQILIRLLRLFYTATGRRNLVFDIRKEDEEAGPRGSQSVNVYGGIIHRDKMLSMEILLMRCCHGNYILHVDELTEPITDMDDTSRKCIFLIFFQGSRTEQKVIAVAKAYRAQIYKADESKIQCEKLLSECNEYISETERILIAKTNHLRNVLQSVAPNICRWYMQILKMKAIYHTLNLFNIESSEKVMIARCWVPKRNLQEIYYVLGDTMAEHKSTGKPIIRQLEITEDPPTYFLLNKFTQAYQNIIDAYGIAAYQELNPMPYTVITFPFLFAIMFGDCGHGTIMALFAIFMVTCEKSLERKNIDNEMWQIIFSGRYVILLMGLFSMYTGIIYNDLFSLKVTVFPSAWRIHYNRSTVSENAHLQLNPDVDFRGTPYLFGIDPIWKLAGNSIDFLNSFKMKLSVILGISQMYFGIILSLFNHLYFKNYLSVFAEFFPQLIYFTCLFGYLMFLCFFKWATFGPGLGSERSPGCAPSILITFINMILLKDTETPAGCNPEMFPGQKIVERAFLAVGLVCVPWMLLVKPIVLICTKDKKEEKQPNDIELEMNYVNRFQHFLRSHMQLQVETTSEESEEGTMSIVIHQCIHTIEFVLGSVSYTASYLRLWALSLAHSQLSDVLWERVFLTGFFPGINRIAGGLVLYCVFNAWAFLTVAILVLMEGLSAFLHALRLHWMEFQSKFYTGTGYPYEPFTFKHIQRIVHQKKN</sequence>
<gene>
    <name evidence="11" type="ORF">O3M35_000732</name>
</gene>
<evidence type="ECO:0000313" key="12">
    <source>
        <dbReference type="Proteomes" id="UP001461498"/>
    </source>
</evidence>
<organism evidence="11 12">
    <name type="scientific">Rhynocoris fuscipes</name>
    <dbReference type="NCBI Taxonomy" id="488301"/>
    <lineage>
        <taxon>Eukaryota</taxon>
        <taxon>Metazoa</taxon>
        <taxon>Ecdysozoa</taxon>
        <taxon>Arthropoda</taxon>
        <taxon>Hexapoda</taxon>
        <taxon>Insecta</taxon>
        <taxon>Pterygota</taxon>
        <taxon>Neoptera</taxon>
        <taxon>Paraneoptera</taxon>
        <taxon>Hemiptera</taxon>
        <taxon>Heteroptera</taxon>
        <taxon>Panheteroptera</taxon>
        <taxon>Cimicomorpha</taxon>
        <taxon>Reduviidae</taxon>
        <taxon>Harpactorinae</taxon>
        <taxon>Harpactorini</taxon>
        <taxon>Rhynocoris</taxon>
    </lineage>
</organism>
<evidence type="ECO:0000256" key="6">
    <source>
        <dbReference type="ARBA" id="ARBA00022989"/>
    </source>
</evidence>
<dbReference type="GO" id="GO:0005886">
    <property type="term" value="C:plasma membrane"/>
    <property type="evidence" value="ECO:0007669"/>
    <property type="project" value="TreeGrafter"/>
</dbReference>
<feature type="region of interest" description="Disordered" evidence="10">
    <location>
        <begin position="1"/>
        <end position="28"/>
    </location>
</feature>
<keyword evidence="8 9" id="KW-0472">Membrane</keyword>
<keyword evidence="7 9" id="KW-0406">Ion transport</keyword>
<feature type="transmembrane region" description="Helical" evidence="9">
    <location>
        <begin position="817"/>
        <end position="838"/>
    </location>
</feature>
<feature type="transmembrane region" description="Helical" evidence="9">
    <location>
        <begin position="571"/>
        <end position="592"/>
    </location>
</feature>
<evidence type="ECO:0000313" key="11">
    <source>
        <dbReference type="EMBL" id="KAK9512268.1"/>
    </source>
</evidence>
<keyword evidence="5 9" id="KW-0375">Hydrogen ion transport</keyword>
<evidence type="ECO:0000256" key="8">
    <source>
        <dbReference type="ARBA" id="ARBA00023136"/>
    </source>
</evidence>
<comment type="subcellular location">
    <subcellularLocation>
        <location evidence="1">Membrane</location>
        <topology evidence="1">Multi-pass membrane protein</topology>
    </subcellularLocation>
</comment>
<protein>
    <recommendedName>
        <fullName evidence="9">V-type proton ATPase subunit a</fullName>
    </recommendedName>
</protein>
<comment type="function">
    <text evidence="9">Essential component of the vacuolar proton pump (V-ATPase), a multimeric enzyme that catalyzes the translocation of protons across the membranes. Required for assembly and activity of the V-ATPase.</text>
</comment>
<dbReference type="InterPro" id="IPR002490">
    <property type="entry name" value="V-ATPase_116kDa_su"/>
</dbReference>
<dbReference type="PANTHER" id="PTHR11629">
    <property type="entry name" value="VACUOLAR PROTON ATPASES"/>
    <property type="match status" value="1"/>
</dbReference>
<dbReference type="Proteomes" id="UP001461498">
    <property type="component" value="Unassembled WGS sequence"/>
</dbReference>
<dbReference type="PANTHER" id="PTHR11629:SF63">
    <property type="entry name" value="V-TYPE PROTON ATPASE SUBUNIT A"/>
    <property type="match status" value="1"/>
</dbReference>
<evidence type="ECO:0000256" key="7">
    <source>
        <dbReference type="ARBA" id="ARBA00023065"/>
    </source>
</evidence>
<feature type="transmembrane region" description="Helical" evidence="9">
    <location>
        <begin position="440"/>
        <end position="463"/>
    </location>
</feature>
<keyword evidence="4 9" id="KW-0812">Transmembrane</keyword>
<dbReference type="GO" id="GO:0051117">
    <property type="term" value="F:ATPase binding"/>
    <property type="evidence" value="ECO:0007669"/>
    <property type="project" value="TreeGrafter"/>
</dbReference>
<evidence type="ECO:0000256" key="4">
    <source>
        <dbReference type="ARBA" id="ARBA00022692"/>
    </source>
</evidence>
<evidence type="ECO:0000256" key="2">
    <source>
        <dbReference type="ARBA" id="ARBA00009904"/>
    </source>
</evidence>
<feature type="transmembrane region" description="Helical" evidence="9">
    <location>
        <begin position="678"/>
        <end position="700"/>
    </location>
</feature>
<dbReference type="AlphaFoldDB" id="A0AAW1DS54"/>
<evidence type="ECO:0000256" key="5">
    <source>
        <dbReference type="ARBA" id="ARBA00022781"/>
    </source>
</evidence>
<evidence type="ECO:0000256" key="3">
    <source>
        <dbReference type="ARBA" id="ARBA00022448"/>
    </source>
</evidence>
<dbReference type="GO" id="GO:0000220">
    <property type="term" value="C:vacuolar proton-transporting V-type ATPase, V0 domain"/>
    <property type="evidence" value="ECO:0007669"/>
    <property type="project" value="InterPro"/>
</dbReference>
<evidence type="ECO:0000256" key="9">
    <source>
        <dbReference type="RuleBase" id="RU361189"/>
    </source>
</evidence>